<dbReference type="RefSeq" id="WP_123047724.1">
    <property type="nucleotide sequence ID" value="NZ_PTJO01000003.1"/>
</dbReference>
<dbReference type="Proteomes" id="UP000266975">
    <property type="component" value="Unassembled WGS sequence"/>
</dbReference>
<evidence type="ECO:0000256" key="1">
    <source>
        <dbReference type="SAM" id="MobiDB-lite"/>
    </source>
</evidence>
<comment type="caution">
    <text evidence="2">The sequence shown here is derived from an EMBL/GenBank/DDBJ whole genome shotgun (WGS) entry which is preliminary data.</text>
</comment>
<evidence type="ECO:0000313" key="2">
    <source>
        <dbReference type="EMBL" id="RNE49676.1"/>
    </source>
</evidence>
<feature type="compositionally biased region" description="Basic and acidic residues" evidence="1">
    <location>
        <begin position="8"/>
        <end position="31"/>
    </location>
</feature>
<organism evidence="2 3">
    <name type="scientific">Corynebacterium alimapuense</name>
    <dbReference type="NCBI Taxonomy" id="1576874"/>
    <lineage>
        <taxon>Bacteria</taxon>
        <taxon>Bacillati</taxon>
        <taxon>Actinomycetota</taxon>
        <taxon>Actinomycetes</taxon>
        <taxon>Mycobacteriales</taxon>
        <taxon>Corynebacteriaceae</taxon>
        <taxon>Corynebacterium</taxon>
    </lineage>
</organism>
<reference evidence="2 3" key="1">
    <citation type="submission" date="2018-02" db="EMBL/GenBank/DDBJ databases">
        <title>Corynebacterium alimpuense sp. nov., a marine obligate actinomycete isolated from sediments of Valparaiso bay, Chile.</title>
        <authorList>
            <person name="Claverias F."/>
            <person name="Gonzales-Siles L."/>
            <person name="Salva-Serra F."/>
            <person name="Inganaes E."/>
            <person name="Molin K."/>
            <person name="Cumsille A."/>
            <person name="Undabarrena A."/>
            <person name="Couve E."/>
            <person name="Moore E.R.B."/>
            <person name="Gomila M."/>
            <person name="Camara B."/>
        </authorList>
    </citation>
    <scope>NUCLEOTIDE SEQUENCE [LARGE SCALE GENOMIC DNA]</scope>
    <source>
        <strain evidence="2 3">CCUG 69366</strain>
    </source>
</reference>
<keyword evidence="3" id="KW-1185">Reference proteome</keyword>
<dbReference type="AlphaFoldDB" id="A0A3M8K961"/>
<proteinExistence type="predicted"/>
<evidence type="ECO:0000313" key="3">
    <source>
        <dbReference type="Proteomes" id="UP000266975"/>
    </source>
</evidence>
<feature type="region of interest" description="Disordered" evidence="1">
    <location>
        <begin position="1"/>
        <end position="31"/>
    </location>
</feature>
<accession>A0A3M8K961</accession>
<sequence length="53" mass="6067">MTTTNEHATAEHTVTEHEHGPNCGHEAIKHEDHMDYLHDGHRHAVHGGHYDEH</sequence>
<gene>
    <name evidence="2" type="ORF">C5L39_04910</name>
</gene>
<dbReference type="OrthoDB" id="3401648at2"/>
<protein>
    <submittedName>
        <fullName evidence="2">Zinc transporter permease</fullName>
    </submittedName>
</protein>
<name>A0A3M8K961_9CORY</name>
<dbReference type="EMBL" id="PTJO01000003">
    <property type="protein sequence ID" value="RNE49676.1"/>
    <property type="molecule type" value="Genomic_DNA"/>
</dbReference>